<sequence length="380" mass="42028">MTFDLSKIVRPKIYNLEPYRCARDDFTEGILLDANENAHGSSLTMETNFKELNRYPDPHQVEFKKLMADYRNSNTHIKNLTTPLTYENLCLGVGSDESIDALIRAVCVPGKDKILINPPTYGMYTICTAINDVECVKVPLRTADNSFQLDVPKILDTLANDDSIKLVFITSPGNPTSAFIDLESIETLCQKWTNGFVVVDEAYIDFGGESSAPLATKYPNIAVLQTLSKSFGLAGIRLGVTFTSKEFSSVLNAMKAPYNISAMASTLAINALSPASISKMQSSVQKLQQQRTRLVNDICSLPYVEDVPIGGCDANFILIRMKDADKAKEVYSKLANESKVVIRYRGNELGCKGGLRITVGTEEENDRLVEEFKKVCSQIL</sequence>
<dbReference type="InterPro" id="IPR015424">
    <property type="entry name" value="PyrdxlP-dep_Trfase"/>
</dbReference>
<evidence type="ECO:0000256" key="7">
    <source>
        <dbReference type="ARBA" id="ARBA00022679"/>
    </source>
</evidence>
<keyword evidence="7 13" id="KW-0808">Transferase</keyword>
<comment type="catalytic activity">
    <reaction evidence="11">
        <text>L-histidinol phosphate + 2-oxoglutarate = 3-(imidazol-4-yl)-2-oxopropyl phosphate + L-glutamate</text>
        <dbReference type="Rhea" id="RHEA:23744"/>
        <dbReference type="ChEBI" id="CHEBI:16810"/>
        <dbReference type="ChEBI" id="CHEBI:29985"/>
        <dbReference type="ChEBI" id="CHEBI:57766"/>
        <dbReference type="ChEBI" id="CHEBI:57980"/>
        <dbReference type="EC" id="2.6.1.9"/>
    </reaction>
</comment>
<evidence type="ECO:0000313" key="13">
    <source>
        <dbReference type="EMBL" id="OEJ88497.1"/>
    </source>
</evidence>
<dbReference type="Gene3D" id="3.40.640.10">
    <property type="entry name" value="Type I PLP-dependent aspartate aminotransferase-like (Major domain)"/>
    <property type="match status" value="1"/>
</dbReference>
<dbReference type="InterPro" id="IPR015422">
    <property type="entry name" value="PyrdxlP-dep_Trfase_small"/>
</dbReference>
<dbReference type="AlphaFoldDB" id="A0A1E5RNN0"/>
<dbReference type="InterPro" id="IPR001917">
    <property type="entry name" value="Aminotrans_II_pyridoxalP_BS"/>
</dbReference>
<comment type="cofactor">
    <cofactor evidence="1">
        <name>pyridoxal 5'-phosphate</name>
        <dbReference type="ChEBI" id="CHEBI:597326"/>
    </cofactor>
</comment>
<dbReference type="InterPro" id="IPR004839">
    <property type="entry name" value="Aminotransferase_I/II_large"/>
</dbReference>
<evidence type="ECO:0000313" key="14">
    <source>
        <dbReference type="Proteomes" id="UP000095728"/>
    </source>
</evidence>
<dbReference type="PANTHER" id="PTHR42885">
    <property type="entry name" value="HISTIDINOL-PHOSPHATE AMINOTRANSFERASE-RELATED"/>
    <property type="match status" value="1"/>
</dbReference>
<keyword evidence="14" id="KW-1185">Reference proteome</keyword>
<dbReference type="GO" id="GO:0000105">
    <property type="term" value="P:L-histidine biosynthetic process"/>
    <property type="evidence" value="ECO:0007669"/>
    <property type="project" value="UniProtKB-KW"/>
</dbReference>
<dbReference type="InterPro" id="IPR015421">
    <property type="entry name" value="PyrdxlP-dep_Trfase_major"/>
</dbReference>
<evidence type="ECO:0000259" key="12">
    <source>
        <dbReference type="Pfam" id="PF00155"/>
    </source>
</evidence>
<evidence type="ECO:0000256" key="6">
    <source>
        <dbReference type="ARBA" id="ARBA00022605"/>
    </source>
</evidence>
<accession>A0A1E5RNN0</accession>
<dbReference type="GO" id="GO:0004400">
    <property type="term" value="F:histidinol-phosphate transaminase activity"/>
    <property type="evidence" value="ECO:0007669"/>
    <property type="project" value="UniProtKB-EC"/>
</dbReference>
<keyword evidence="9" id="KW-0368">Histidine biosynthesis</keyword>
<dbReference type="FunCoup" id="A0A1E5RNN0">
    <property type="interactions" value="204"/>
</dbReference>
<protein>
    <recommendedName>
        <fullName evidence="4">histidinol-phosphate transaminase</fullName>
        <ecNumber evidence="4">2.6.1.9</ecNumber>
    </recommendedName>
    <alternativeName>
        <fullName evidence="10">Imidazole acetol-phosphate transaminase</fullName>
    </alternativeName>
</protein>
<keyword evidence="6" id="KW-0028">Amino-acid biosynthesis</keyword>
<evidence type="ECO:0000256" key="2">
    <source>
        <dbReference type="ARBA" id="ARBA00005011"/>
    </source>
</evidence>
<evidence type="ECO:0000256" key="3">
    <source>
        <dbReference type="ARBA" id="ARBA00008392"/>
    </source>
</evidence>
<keyword evidence="8" id="KW-0663">Pyridoxal phosphate</keyword>
<dbReference type="STRING" id="56408.A0A1E5RNN0"/>
<reference evidence="14" key="1">
    <citation type="journal article" date="2016" name="Genome Announc.">
        <title>Genome sequences of three species of Hanseniaspora isolated from spontaneous wine fermentations.</title>
        <authorList>
            <person name="Sternes P.R."/>
            <person name="Lee D."/>
            <person name="Kutyna D.R."/>
            <person name="Borneman A.R."/>
        </authorList>
    </citation>
    <scope>NUCLEOTIDE SEQUENCE [LARGE SCALE GENOMIC DNA]</scope>
    <source>
        <strain evidence="14">AWRI3579</strain>
    </source>
</reference>
<dbReference type="PROSITE" id="PS00599">
    <property type="entry name" value="AA_TRANSFER_CLASS_2"/>
    <property type="match status" value="1"/>
</dbReference>
<keyword evidence="5 13" id="KW-0032">Aminotransferase</keyword>
<dbReference type="Pfam" id="PF00155">
    <property type="entry name" value="Aminotran_1_2"/>
    <property type="match status" value="1"/>
</dbReference>
<dbReference type="SUPFAM" id="SSF53383">
    <property type="entry name" value="PLP-dependent transferases"/>
    <property type="match status" value="1"/>
</dbReference>
<name>A0A1E5RNN0_9ASCO</name>
<dbReference type="InParanoid" id="A0A1E5RNN0"/>
<dbReference type="PANTHER" id="PTHR42885:SF2">
    <property type="entry name" value="HISTIDINOL-PHOSPHATE AMINOTRANSFERASE"/>
    <property type="match status" value="1"/>
</dbReference>
<dbReference type="OrthoDB" id="2015537at2759"/>
<comment type="pathway">
    <text evidence="2">Amino-acid biosynthesis; L-histidine biosynthesis; L-histidine from 5-phospho-alpha-D-ribose 1-diphosphate: step 7/9.</text>
</comment>
<dbReference type="InterPro" id="IPR005861">
    <property type="entry name" value="HisP_aminotrans"/>
</dbReference>
<evidence type="ECO:0000256" key="1">
    <source>
        <dbReference type="ARBA" id="ARBA00001933"/>
    </source>
</evidence>
<dbReference type="EC" id="2.6.1.9" evidence="4"/>
<dbReference type="CDD" id="cd00609">
    <property type="entry name" value="AAT_like"/>
    <property type="match status" value="1"/>
</dbReference>
<dbReference type="EMBL" id="LPNM01000005">
    <property type="protein sequence ID" value="OEJ88497.1"/>
    <property type="molecule type" value="Genomic_DNA"/>
</dbReference>
<comment type="caution">
    <text evidence="13">The sequence shown here is derived from an EMBL/GenBank/DDBJ whole genome shotgun (WGS) entry which is preliminary data.</text>
</comment>
<organism evidence="13 14">
    <name type="scientific">Hanseniaspora osmophila</name>
    <dbReference type="NCBI Taxonomy" id="56408"/>
    <lineage>
        <taxon>Eukaryota</taxon>
        <taxon>Fungi</taxon>
        <taxon>Dikarya</taxon>
        <taxon>Ascomycota</taxon>
        <taxon>Saccharomycotina</taxon>
        <taxon>Saccharomycetes</taxon>
        <taxon>Saccharomycodales</taxon>
        <taxon>Saccharomycodaceae</taxon>
        <taxon>Hanseniaspora</taxon>
    </lineage>
</organism>
<proteinExistence type="inferred from homology"/>
<dbReference type="Gene3D" id="3.90.1150.10">
    <property type="entry name" value="Aspartate Aminotransferase, domain 1"/>
    <property type="match status" value="1"/>
</dbReference>
<dbReference type="GO" id="GO:0030170">
    <property type="term" value="F:pyridoxal phosphate binding"/>
    <property type="evidence" value="ECO:0007669"/>
    <property type="project" value="InterPro"/>
</dbReference>
<dbReference type="NCBIfam" id="TIGR01141">
    <property type="entry name" value="hisC"/>
    <property type="match status" value="1"/>
</dbReference>
<evidence type="ECO:0000256" key="8">
    <source>
        <dbReference type="ARBA" id="ARBA00022898"/>
    </source>
</evidence>
<dbReference type="Proteomes" id="UP000095728">
    <property type="component" value="Unassembled WGS sequence"/>
</dbReference>
<evidence type="ECO:0000256" key="10">
    <source>
        <dbReference type="ARBA" id="ARBA00030262"/>
    </source>
</evidence>
<evidence type="ECO:0000256" key="5">
    <source>
        <dbReference type="ARBA" id="ARBA00022576"/>
    </source>
</evidence>
<evidence type="ECO:0000256" key="11">
    <source>
        <dbReference type="ARBA" id="ARBA00047481"/>
    </source>
</evidence>
<comment type="similarity">
    <text evidence="3">Belongs to the class-II pyridoxal-phosphate-dependent aminotransferase family.</text>
</comment>
<evidence type="ECO:0000256" key="9">
    <source>
        <dbReference type="ARBA" id="ARBA00023102"/>
    </source>
</evidence>
<feature type="domain" description="Aminotransferase class I/classII large" evidence="12">
    <location>
        <begin position="30"/>
        <end position="371"/>
    </location>
</feature>
<gene>
    <name evidence="13" type="ORF">AWRI3579_g818</name>
</gene>
<dbReference type="HAMAP" id="MF_01023">
    <property type="entry name" value="HisC_aminotrans_2"/>
    <property type="match status" value="1"/>
</dbReference>
<evidence type="ECO:0000256" key="4">
    <source>
        <dbReference type="ARBA" id="ARBA00012748"/>
    </source>
</evidence>